<proteinExistence type="predicted"/>
<comment type="caution">
    <text evidence="3">The sequence shown here is derived from an EMBL/GenBank/DDBJ whole genome shotgun (WGS) entry which is preliminary data.</text>
</comment>
<gene>
    <name evidence="3" type="ORF">VNI00_012916</name>
</gene>
<feature type="compositionally biased region" description="Acidic residues" evidence="1">
    <location>
        <begin position="386"/>
        <end position="396"/>
    </location>
</feature>
<evidence type="ECO:0000256" key="1">
    <source>
        <dbReference type="SAM" id="MobiDB-lite"/>
    </source>
</evidence>
<dbReference type="EMBL" id="JAYKXP010000062">
    <property type="protein sequence ID" value="KAK7032651.1"/>
    <property type="molecule type" value="Genomic_DNA"/>
</dbReference>
<keyword evidence="2" id="KW-1133">Transmembrane helix</keyword>
<protein>
    <submittedName>
        <fullName evidence="3">Uncharacterized protein</fullName>
    </submittedName>
</protein>
<dbReference type="Proteomes" id="UP001383192">
    <property type="component" value="Unassembled WGS sequence"/>
</dbReference>
<feature type="region of interest" description="Disordered" evidence="1">
    <location>
        <begin position="303"/>
        <end position="396"/>
    </location>
</feature>
<sequence length="415" mass="45358">MAPNTYAPASLGFAIVFLTIAILPCFALLGFGIYQVRSWMASRRPVDVEAAISQVQPEVVPVIGHLAIDAQQMTLKDNLQHLCDATTVNPSTSVETIQSAAPELLLVEAPLKEPVLDVEVKNTLAPGPTPSSSFEIWANKLFTIKDEFVDEGCSLSSSYSLASTVDTDCTSIYSTDTTEGEHELEVNVYESEEEDIDDVLSINTKSTYVGLVSSPSFMDFSAVCDEGNVAAPSIMITPPTPKIEWEEDSDNDAFGSLLVASPSFTALATAFDDEEGFEEEDDGLDEAMQAMIALTTYELEPIAEEPEEEEEAIAEPNQYTTLALLPSSRSTTRQDTPQRNRDKENSPTKHRYSSKTLPFGPVSSTPKAIPVIKFTPPTPPRRILDGEDESSESEYELDERVAFDTVVDDDGSFFF</sequence>
<keyword evidence="2" id="KW-0812">Transmembrane</keyword>
<feature type="compositionally biased region" description="Basic and acidic residues" evidence="1">
    <location>
        <begin position="336"/>
        <end position="347"/>
    </location>
</feature>
<evidence type="ECO:0000256" key="2">
    <source>
        <dbReference type="SAM" id="Phobius"/>
    </source>
</evidence>
<accession>A0AAW0BYU7</accession>
<evidence type="ECO:0000313" key="4">
    <source>
        <dbReference type="Proteomes" id="UP001383192"/>
    </source>
</evidence>
<evidence type="ECO:0000313" key="3">
    <source>
        <dbReference type="EMBL" id="KAK7032651.1"/>
    </source>
</evidence>
<organism evidence="3 4">
    <name type="scientific">Paramarasmius palmivorus</name>
    <dbReference type="NCBI Taxonomy" id="297713"/>
    <lineage>
        <taxon>Eukaryota</taxon>
        <taxon>Fungi</taxon>
        <taxon>Dikarya</taxon>
        <taxon>Basidiomycota</taxon>
        <taxon>Agaricomycotina</taxon>
        <taxon>Agaricomycetes</taxon>
        <taxon>Agaricomycetidae</taxon>
        <taxon>Agaricales</taxon>
        <taxon>Marasmiineae</taxon>
        <taxon>Marasmiaceae</taxon>
        <taxon>Paramarasmius</taxon>
    </lineage>
</organism>
<feature type="compositionally biased region" description="Acidic residues" evidence="1">
    <location>
        <begin position="303"/>
        <end position="313"/>
    </location>
</feature>
<name>A0AAW0BYU7_9AGAR</name>
<dbReference type="AlphaFoldDB" id="A0AAW0BYU7"/>
<keyword evidence="4" id="KW-1185">Reference proteome</keyword>
<feature type="transmembrane region" description="Helical" evidence="2">
    <location>
        <begin position="12"/>
        <end position="34"/>
    </location>
</feature>
<keyword evidence="2" id="KW-0472">Membrane</keyword>
<reference evidence="3 4" key="1">
    <citation type="submission" date="2024-01" db="EMBL/GenBank/DDBJ databases">
        <title>A draft genome for a cacao thread blight-causing isolate of Paramarasmius palmivorus.</title>
        <authorList>
            <person name="Baruah I.K."/>
            <person name="Bukari Y."/>
            <person name="Amoako-Attah I."/>
            <person name="Meinhardt L.W."/>
            <person name="Bailey B.A."/>
            <person name="Cohen S.P."/>
        </authorList>
    </citation>
    <scope>NUCLEOTIDE SEQUENCE [LARGE SCALE GENOMIC DNA]</scope>
    <source>
        <strain evidence="3 4">GH-12</strain>
    </source>
</reference>
<feature type="compositionally biased region" description="Polar residues" evidence="1">
    <location>
        <begin position="317"/>
        <end position="335"/>
    </location>
</feature>